<name>A1BFL4_CHLPD</name>
<dbReference type="Proteomes" id="UP000008701">
    <property type="component" value="Chromosome"/>
</dbReference>
<dbReference type="AlphaFoldDB" id="A1BFL4"/>
<protein>
    <submittedName>
        <fullName evidence="1">Uncharacterized protein</fullName>
    </submittedName>
</protein>
<dbReference type="EMBL" id="CP000492">
    <property type="protein sequence ID" value="ABL65191.1"/>
    <property type="molecule type" value="Genomic_DNA"/>
</dbReference>
<keyword evidence="2" id="KW-1185">Reference proteome</keyword>
<dbReference type="OrthoDB" id="595273at2"/>
<accession>A1BFL4</accession>
<proteinExistence type="predicted"/>
<dbReference type="RefSeq" id="WP_011745015.1">
    <property type="nucleotide sequence ID" value="NC_008639.1"/>
</dbReference>
<reference evidence="1 2" key="1">
    <citation type="submission" date="2006-12" db="EMBL/GenBank/DDBJ databases">
        <title>Complete sequence of Chlorobium phaeobacteroides DSM 266.</title>
        <authorList>
            <consortium name="US DOE Joint Genome Institute"/>
            <person name="Copeland A."/>
            <person name="Lucas S."/>
            <person name="Lapidus A."/>
            <person name="Barry K."/>
            <person name="Detter J.C."/>
            <person name="Glavina del Rio T."/>
            <person name="Hammon N."/>
            <person name="Israni S."/>
            <person name="Pitluck S."/>
            <person name="Goltsman E."/>
            <person name="Schmutz J."/>
            <person name="Larimer F."/>
            <person name="Land M."/>
            <person name="Hauser L."/>
            <person name="Mikhailova N."/>
            <person name="Li T."/>
            <person name="Overmann J."/>
            <person name="Bryant D.A."/>
            <person name="Richardson P."/>
        </authorList>
    </citation>
    <scope>NUCLEOTIDE SEQUENCE [LARGE SCALE GENOMIC DNA]</scope>
    <source>
        <strain evidence="1 2">DSM 266</strain>
    </source>
</reference>
<gene>
    <name evidence="1" type="ordered locus">Cpha266_1154</name>
</gene>
<evidence type="ECO:0000313" key="2">
    <source>
        <dbReference type="Proteomes" id="UP000008701"/>
    </source>
</evidence>
<evidence type="ECO:0000313" key="1">
    <source>
        <dbReference type="EMBL" id="ABL65191.1"/>
    </source>
</evidence>
<dbReference type="STRING" id="290317.Cpha266_1154"/>
<sequence length="511" mass="54866" precursor="true">MSHHLFSSLWIALIIFSCIDNPSEAAESQTEPSSAIYAAGQTYTSPGIASDNTLVQTASGVLSSMKSQAELGNEPSTPSIESLLPTVRFAMADGKLNGSIAPQSSSLAYRGERQYFLADVGLGYYKPSWGDGRLRGKVGMAGLLGSHAAAGVTASLDDYLLDVVVNTIWQTPLDGLRIRASFGYLWGEKEFAFLSGPAMQDLDQYSWVIGGDWIMPDDAADIGLHALGITIWGAQADEDSHDDPVFFMKESAAAYTIYRDPLELSEGRLFGVAVNAQVALHSNLVTKGSVGYESLEFPFADGTKEQHRSLYSDLSLVWEPIDDLVIDAEWKKGSSEERFSLGAGIGPVRVSSWYSAGENGLDDDKGIMLTCTLGLGGGTQRTALSARMRPKRTEGGGAMLQQAMERPQQMPTTFLAKVDETAVTTEAVIEKAGLDNSAEVDRQGDIHIVIGTGTPIIESVQRNGSPFTYTGIIETTATGIVIRTKQLPQGLADYLIKVNSNGAYTVKMTTN</sequence>
<dbReference type="HOGENOM" id="CLU_532871_0_0_10"/>
<dbReference type="KEGG" id="cph:Cpha266_1154"/>
<organism evidence="1 2">
    <name type="scientific">Chlorobium phaeobacteroides (strain DSM 266 / SMG 266 / 2430)</name>
    <dbReference type="NCBI Taxonomy" id="290317"/>
    <lineage>
        <taxon>Bacteria</taxon>
        <taxon>Pseudomonadati</taxon>
        <taxon>Chlorobiota</taxon>
        <taxon>Chlorobiia</taxon>
        <taxon>Chlorobiales</taxon>
        <taxon>Chlorobiaceae</taxon>
        <taxon>Chlorobium/Pelodictyon group</taxon>
        <taxon>Chlorobium</taxon>
    </lineage>
</organism>